<accession>A0ACA9LPH4</accession>
<protein>
    <submittedName>
        <fullName evidence="1">4887_t:CDS:1</fullName>
    </submittedName>
</protein>
<keyword evidence="2" id="KW-1185">Reference proteome</keyword>
<dbReference type="EMBL" id="CAJVPT010006707">
    <property type="protein sequence ID" value="CAG8533760.1"/>
    <property type="molecule type" value="Genomic_DNA"/>
</dbReference>
<reference evidence="1" key="1">
    <citation type="submission" date="2021-06" db="EMBL/GenBank/DDBJ databases">
        <authorList>
            <person name="Kallberg Y."/>
            <person name="Tangrot J."/>
            <person name="Rosling A."/>
        </authorList>
    </citation>
    <scope>NUCLEOTIDE SEQUENCE</scope>
    <source>
        <strain evidence="1">CL356</strain>
    </source>
</reference>
<evidence type="ECO:0000313" key="2">
    <source>
        <dbReference type="Proteomes" id="UP000789525"/>
    </source>
</evidence>
<proteinExistence type="predicted"/>
<evidence type="ECO:0000313" key="1">
    <source>
        <dbReference type="EMBL" id="CAG8533760.1"/>
    </source>
</evidence>
<name>A0ACA9LPH4_9GLOM</name>
<organism evidence="1 2">
    <name type="scientific">Acaulospora colombiana</name>
    <dbReference type="NCBI Taxonomy" id="27376"/>
    <lineage>
        <taxon>Eukaryota</taxon>
        <taxon>Fungi</taxon>
        <taxon>Fungi incertae sedis</taxon>
        <taxon>Mucoromycota</taxon>
        <taxon>Glomeromycotina</taxon>
        <taxon>Glomeromycetes</taxon>
        <taxon>Diversisporales</taxon>
        <taxon>Acaulosporaceae</taxon>
        <taxon>Acaulospora</taxon>
    </lineage>
</organism>
<gene>
    <name evidence="1" type="ORF">ACOLOM_LOCUS4183</name>
</gene>
<comment type="caution">
    <text evidence="1">The sequence shown here is derived from an EMBL/GenBank/DDBJ whole genome shotgun (WGS) entry which is preliminary data.</text>
</comment>
<sequence>MFTLVALDPAMVSPILYDTITNPSNEIKQLYKSQGVPEFINIVENHFRDLLSPQDAFYQIPPLGVSHPPTLHRQRSLVRFMGMVQDTSASPEVYLSELDDGSFGGWGIYENQVPSEQDANDDRSTAMDYSKLRERESVWVVTLPAQSEWARDLAGWLNQPYSHVCILAISFPSYTCSKQYKHPSDIKGGFGISAKLYDGRSNLKPGETRIFVGILDEESIEDEDFNEQQNTAKTTQPILHVLFTMDSPDASVFNMEQLQASLPTDANAIRKELIEWIANEGLGGDTSTATWMLLLSLTKVLTIASFPDPSEDDSSRPAIISVLQSILPAVETAPLTLERINGRSLIPNSVNEDLHAGLLQQPEATVMIVTESGLKNLNALQSAISTQSLAYSFPYSTFSFNIDLIFAVLTSGSKSAFLKTDVVVRLKDGMTSKALYKEAKDIQLPSKEKLDSFRDYIAACRKLTVTLEEEVGKVTRVSHNPVHQLMILQFIEDEFVRLRRESTSALSSDDLVRRMTIAKLLAASQMEDKLTKEIWSTATVMDESRSK</sequence>
<dbReference type="Proteomes" id="UP000789525">
    <property type="component" value="Unassembled WGS sequence"/>
</dbReference>